<organism evidence="4 5">
    <name type="scientific">Haloechinothrix salitolerans</name>
    <dbReference type="NCBI Taxonomy" id="926830"/>
    <lineage>
        <taxon>Bacteria</taxon>
        <taxon>Bacillati</taxon>
        <taxon>Actinomycetota</taxon>
        <taxon>Actinomycetes</taxon>
        <taxon>Pseudonocardiales</taxon>
        <taxon>Pseudonocardiaceae</taxon>
        <taxon>Haloechinothrix</taxon>
    </lineage>
</organism>
<dbReference type="InterPro" id="IPR000873">
    <property type="entry name" value="AMP-dep_synth/lig_dom"/>
</dbReference>
<comment type="similarity">
    <text evidence="1">Belongs to the ATP-dependent AMP-binding enzyme family.</text>
</comment>
<proteinExistence type="inferred from homology"/>
<reference evidence="5" key="1">
    <citation type="journal article" date="2019" name="Int. J. Syst. Evol. Microbiol.">
        <title>The Global Catalogue of Microorganisms (GCM) 10K type strain sequencing project: providing services to taxonomists for standard genome sequencing and annotation.</title>
        <authorList>
            <consortium name="The Broad Institute Genomics Platform"/>
            <consortium name="The Broad Institute Genome Sequencing Center for Infectious Disease"/>
            <person name="Wu L."/>
            <person name="Ma J."/>
        </authorList>
    </citation>
    <scope>NUCLEOTIDE SEQUENCE [LARGE SCALE GENOMIC DNA]</scope>
    <source>
        <strain evidence="5">KCTC 32255</strain>
    </source>
</reference>
<dbReference type="InterPro" id="IPR045851">
    <property type="entry name" value="AMP-bd_C_sf"/>
</dbReference>
<comment type="caution">
    <text evidence="4">The sequence shown here is derived from an EMBL/GenBank/DDBJ whole genome shotgun (WGS) entry which is preliminary data.</text>
</comment>
<gene>
    <name evidence="4" type="ORF">ACFQGD_29720</name>
</gene>
<dbReference type="Pfam" id="PF00501">
    <property type="entry name" value="AMP-binding"/>
    <property type="match status" value="1"/>
</dbReference>
<dbReference type="SUPFAM" id="SSF56801">
    <property type="entry name" value="Acetyl-CoA synthetase-like"/>
    <property type="match status" value="1"/>
</dbReference>
<dbReference type="PANTHER" id="PTHR43201">
    <property type="entry name" value="ACYL-COA SYNTHETASE"/>
    <property type="match status" value="1"/>
</dbReference>
<evidence type="ECO:0000259" key="2">
    <source>
        <dbReference type="Pfam" id="PF00501"/>
    </source>
</evidence>
<evidence type="ECO:0000313" key="4">
    <source>
        <dbReference type="EMBL" id="MFC6871310.1"/>
    </source>
</evidence>
<keyword evidence="5" id="KW-1185">Reference proteome</keyword>
<feature type="domain" description="AMP-dependent synthetase/ligase" evidence="2">
    <location>
        <begin position="9"/>
        <end position="349"/>
    </location>
</feature>
<dbReference type="InterPro" id="IPR042099">
    <property type="entry name" value="ANL_N_sf"/>
</dbReference>
<dbReference type="CDD" id="cd05941">
    <property type="entry name" value="MCS"/>
    <property type="match status" value="1"/>
</dbReference>
<evidence type="ECO:0000256" key="1">
    <source>
        <dbReference type="ARBA" id="ARBA00006432"/>
    </source>
</evidence>
<dbReference type="PROSITE" id="PS00455">
    <property type="entry name" value="AMP_BINDING"/>
    <property type="match status" value="1"/>
</dbReference>
<dbReference type="Gene3D" id="3.30.300.30">
    <property type="match status" value="1"/>
</dbReference>
<dbReference type="Proteomes" id="UP001596337">
    <property type="component" value="Unassembled WGS sequence"/>
</dbReference>
<dbReference type="Gene3D" id="3.40.50.12780">
    <property type="entry name" value="N-terminal domain of ligase-like"/>
    <property type="match status" value="1"/>
</dbReference>
<protein>
    <submittedName>
        <fullName evidence="4">Acyl-CoA synthetase</fullName>
    </submittedName>
</protein>
<dbReference type="InterPro" id="IPR020845">
    <property type="entry name" value="AMP-binding_CS"/>
</dbReference>
<dbReference type="InterPro" id="IPR025110">
    <property type="entry name" value="AMP-bd_C"/>
</dbReference>
<feature type="domain" description="AMP-binding enzyme C-terminal" evidence="3">
    <location>
        <begin position="400"/>
        <end position="478"/>
    </location>
</feature>
<dbReference type="NCBIfam" id="NF005858">
    <property type="entry name" value="PRK07787.1"/>
    <property type="match status" value="1"/>
</dbReference>
<accession>A0ABW2C9W2</accession>
<evidence type="ECO:0000259" key="3">
    <source>
        <dbReference type="Pfam" id="PF13193"/>
    </source>
</evidence>
<dbReference type="Pfam" id="PF13193">
    <property type="entry name" value="AMP-binding_C"/>
    <property type="match status" value="1"/>
</dbReference>
<dbReference type="RefSeq" id="WP_345404117.1">
    <property type="nucleotide sequence ID" value="NZ_BAABLA010000117.1"/>
</dbReference>
<dbReference type="PANTHER" id="PTHR43201:SF8">
    <property type="entry name" value="ACYL-COA SYNTHETASE FAMILY MEMBER 3"/>
    <property type="match status" value="1"/>
</dbReference>
<name>A0ABW2C9W2_9PSEU</name>
<sequence length="489" mass="51911">MLFPPLANDAEAASDVGAIRFDKQRLTYRQLAATTSALATELPPRPARVAIWAVKRIETALASVAALNAGVPGVPVNPAVGERELTHILTDSAPEAILCPPDVELPAACAGLRRIDVTTMSGALQPAPRLAPEDPGMVVYTSGTTGPPKGVVLSRSAIAATLDALADAWQWTADDVVVHALPLFHVHGLILGMLGPLRRGGTVHHIGRFDPHTFGAAVAAHPGRDVVTFGVPTMYHRLAQAMADDADLAETVGTARLLISGSAPLPLRDHERITAACGQRVIERYGMTETLISTSVRVDGPRRPGTVGVALPGMRLRIVDDKGVPIEARDDETIGEIQVRGASLFSGYLNRPDATAECFDGEWFRTGDMATMDADGFVRIVGRKTTDLIKSGGYKIGAGEIENALLEHPSVAEVAVTGEPDADLGERIVAWVVASTENGDGAPDAEELTEHVGRLLASHKRPHEVRFVDSLPRNEMGKVTKRALQAPRA</sequence>
<dbReference type="EMBL" id="JBHSXX010000001">
    <property type="protein sequence ID" value="MFC6871310.1"/>
    <property type="molecule type" value="Genomic_DNA"/>
</dbReference>
<evidence type="ECO:0000313" key="5">
    <source>
        <dbReference type="Proteomes" id="UP001596337"/>
    </source>
</evidence>